<gene>
    <name evidence="2" type="ORF">K489DRAFT_380031</name>
</gene>
<evidence type="ECO:0000313" key="2">
    <source>
        <dbReference type="RefSeq" id="XP_033459692.1"/>
    </source>
</evidence>
<accession>A0A6J3M3Q1</accession>
<reference evidence="2" key="1">
    <citation type="submission" date="2020-01" db="EMBL/GenBank/DDBJ databases">
        <authorList>
            <consortium name="DOE Joint Genome Institute"/>
            <person name="Haridas S."/>
            <person name="Albert R."/>
            <person name="Binder M."/>
            <person name="Bloem J."/>
            <person name="Labutti K."/>
            <person name="Salamov A."/>
            <person name="Andreopoulos B."/>
            <person name="Baker S.E."/>
            <person name="Barry K."/>
            <person name="Bills G."/>
            <person name="Bluhm B.H."/>
            <person name="Cannon C."/>
            <person name="Castanera R."/>
            <person name="Culley D.E."/>
            <person name="Daum C."/>
            <person name="Ezra D."/>
            <person name="Gonzalez J.B."/>
            <person name="Henrissat B."/>
            <person name="Kuo A."/>
            <person name="Liang C."/>
            <person name="Lipzen A."/>
            <person name="Lutzoni F."/>
            <person name="Magnuson J."/>
            <person name="Mondo S."/>
            <person name="Nolan M."/>
            <person name="Ohm R."/>
            <person name="Pangilinan J."/>
            <person name="Park H.-J."/>
            <person name="Ramirez L."/>
            <person name="Alfaro M."/>
            <person name="Sun H."/>
            <person name="Tritt A."/>
            <person name="Yoshinaga Y."/>
            <person name="Zwiers L.-H."/>
            <person name="Turgeon B.G."/>
            <person name="Goodwin S.B."/>
            <person name="Spatafora J.W."/>
            <person name="Crous P.W."/>
            <person name="Grigoriev I.V."/>
        </authorList>
    </citation>
    <scope>NUCLEOTIDE SEQUENCE</scope>
    <source>
        <strain evidence="2">CBS 342.82</strain>
    </source>
</reference>
<organism evidence="2">
    <name type="scientific">Dissoconium aciculare CBS 342.82</name>
    <dbReference type="NCBI Taxonomy" id="1314786"/>
    <lineage>
        <taxon>Eukaryota</taxon>
        <taxon>Fungi</taxon>
        <taxon>Dikarya</taxon>
        <taxon>Ascomycota</taxon>
        <taxon>Pezizomycotina</taxon>
        <taxon>Dothideomycetes</taxon>
        <taxon>Dothideomycetidae</taxon>
        <taxon>Mycosphaerellales</taxon>
        <taxon>Dissoconiaceae</taxon>
        <taxon>Dissoconium</taxon>
    </lineage>
</organism>
<dbReference type="AlphaFoldDB" id="A0A6J3M3Q1"/>
<dbReference type="GeneID" id="54362593"/>
<reference evidence="2" key="3">
    <citation type="submission" date="2025-08" db="UniProtKB">
        <authorList>
            <consortium name="RefSeq"/>
        </authorList>
    </citation>
    <scope>IDENTIFICATION</scope>
    <source>
        <strain evidence="2">CBS 342.82</strain>
    </source>
</reference>
<protein>
    <submittedName>
        <fullName evidence="2">Uncharacterized protein</fullName>
    </submittedName>
</protein>
<dbReference type="RefSeq" id="XP_033459692.1">
    <property type="nucleotide sequence ID" value="XM_033604793.1"/>
</dbReference>
<reference evidence="2" key="2">
    <citation type="submission" date="2020-04" db="EMBL/GenBank/DDBJ databases">
        <authorList>
            <consortium name="NCBI Genome Project"/>
        </authorList>
    </citation>
    <scope>NUCLEOTIDE SEQUENCE</scope>
    <source>
        <strain evidence="2">CBS 342.82</strain>
    </source>
</reference>
<sequence length="243" mass="27760">MLHMIKRDFVNLEKLILVYPLQEEENEFYARTGLDPGVVQAERIVAVGPALRSLRGLSVVVEKAAATSASNEERELVPLVEYTDLQNPQQHAEGSSTAASSFASWSLLPEKVQRKVIEFSALPPDRLIHPLLATDTFPETRTIMPLLLTSKDTSRVTQDVVYRGAIFASCLRKDRAAMYTFFQKRTLQQAQMIERYNINGLDHWIDRRLSKFLKSHCPNARDMEHTFRHTMSVNPCWNVDWAS</sequence>
<name>A0A6J3M3Q1_9PEZI</name>
<evidence type="ECO:0000313" key="1">
    <source>
        <dbReference type="Proteomes" id="UP000504637"/>
    </source>
</evidence>
<proteinExistence type="predicted"/>
<keyword evidence="1" id="KW-1185">Reference proteome</keyword>
<dbReference type="Proteomes" id="UP000504637">
    <property type="component" value="Unplaced"/>
</dbReference>